<comment type="caution">
    <text evidence="2">The sequence shown here is derived from an EMBL/GenBank/DDBJ whole genome shotgun (WGS) entry which is preliminary data.</text>
</comment>
<name>A0ABQ7B870_BRACR</name>
<proteinExistence type="predicted"/>
<keyword evidence="1" id="KW-0175">Coiled coil</keyword>
<evidence type="ECO:0000313" key="2">
    <source>
        <dbReference type="EMBL" id="KAF3528370.1"/>
    </source>
</evidence>
<dbReference type="Proteomes" id="UP000266723">
    <property type="component" value="Unassembled WGS sequence"/>
</dbReference>
<organism evidence="2 3">
    <name type="scientific">Brassica cretica</name>
    <name type="common">Mustard</name>
    <dbReference type="NCBI Taxonomy" id="69181"/>
    <lineage>
        <taxon>Eukaryota</taxon>
        <taxon>Viridiplantae</taxon>
        <taxon>Streptophyta</taxon>
        <taxon>Embryophyta</taxon>
        <taxon>Tracheophyta</taxon>
        <taxon>Spermatophyta</taxon>
        <taxon>Magnoliopsida</taxon>
        <taxon>eudicotyledons</taxon>
        <taxon>Gunneridae</taxon>
        <taxon>Pentapetalae</taxon>
        <taxon>rosids</taxon>
        <taxon>malvids</taxon>
        <taxon>Brassicales</taxon>
        <taxon>Brassicaceae</taxon>
        <taxon>Brassiceae</taxon>
        <taxon>Brassica</taxon>
    </lineage>
</organism>
<protein>
    <submittedName>
        <fullName evidence="2">Uncharacterized protein</fullName>
    </submittedName>
</protein>
<evidence type="ECO:0000256" key="1">
    <source>
        <dbReference type="SAM" id="Coils"/>
    </source>
</evidence>
<reference evidence="2 3" key="1">
    <citation type="journal article" date="2020" name="BMC Genomics">
        <title>Intraspecific diversification of the crop wild relative Brassica cretica Lam. using demographic model selection.</title>
        <authorList>
            <person name="Kioukis A."/>
            <person name="Michalopoulou V.A."/>
            <person name="Briers L."/>
            <person name="Pirintsos S."/>
            <person name="Studholme D.J."/>
            <person name="Pavlidis P."/>
            <person name="Sarris P.F."/>
        </authorList>
    </citation>
    <scope>NUCLEOTIDE SEQUENCE [LARGE SCALE GENOMIC DNA]</scope>
    <source>
        <strain evidence="3">cv. PFS-1207/04</strain>
    </source>
</reference>
<dbReference type="EMBL" id="QGKV02001507">
    <property type="protein sequence ID" value="KAF3528370.1"/>
    <property type="molecule type" value="Genomic_DNA"/>
</dbReference>
<feature type="coiled-coil region" evidence="1">
    <location>
        <begin position="117"/>
        <end position="151"/>
    </location>
</feature>
<accession>A0ABQ7B870</accession>
<sequence>MARGRRGDDRRRSGVVSEMTKEEADLFIPALPSLMSLNFSKPELLLLLHQLVLSNPSGLSLISNLLCLCGVTFGSKYAMGSLDEDDQIASEICGQVHDVTQDVEYLKIGWEKMTAEYQGSQSRFTAIEERLENMEARFETVDQNVQQMTQIVSGDKINLTSSRPHVRFAQAAMEVRQRSR</sequence>
<keyword evidence="3" id="KW-1185">Reference proteome</keyword>
<evidence type="ECO:0000313" key="3">
    <source>
        <dbReference type="Proteomes" id="UP000266723"/>
    </source>
</evidence>
<gene>
    <name evidence="2" type="ORF">DY000_02040471</name>
</gene>